<sequence>MPSNMGLFRRIAPGKHGSVFASQQLQSILTNVRAKRSSRIDFIRKCNDAAPTIPSKNVSPTRKFYKAVAANASTTDTVATNTPTLPPSADTASDSTLHSIKHTPVSSSILNSSRWNQANGDIHDNLGCIV</sequence>
<name>A0A146L2R4_LYGHE</name>
<gene>
    <name evidence="1" type="ORF">g.28548</name>
</gene>
<protein>
    <submittedName>
        <fullName evidence="1">Uncharacterized protein</fullName>
    </submittedName>
</protein>
<accession>A0A146L2R4</accession>
<organism evidence="1">
    <name type="scientific">Lygus hesperus</name>
    <name type="common">Western plant bug</name>
    <dbReference type="NCBI Taxonomy" id="30085"/>
    <lineage>
        <taxon>Eukaryota</taxon>
        <taxon>Metazoa</taxon>
        <taxon>Ecdysozoa</taxon>
        <taxon>Arthropoda</taxon>
        <taxon>Hexapoda</taxon>
        <taxon>Insecta</taxon>
        <taxon>Pterygota</taxon>
        <taxon>Neoptera</taxon>
        <taxon>Paraneoptera</taxon>
        <taxon>Hemiptera</taxon>
        <taxon>Heteroptera</taxon>
        <taxon>Panheteroptera</taxon>
        <taxon>Cimicomorpha</taxon>
        <taxon>Miridae</taxon>
        <taxon>Mirini</taxon>
        <taxon>Lygus</taxon>
    </lineage>
</organism>
<proteinExistence type="predicted"/>
<dbReference type="EMBL" id="GDHC01017147">
    <property type="protein sequence ID" value="JAQ01482.1"/>
    <property type="molecule type" value="Transcribed_RNA"/>
</dbReference>
<evidence type="ECO:0000313" key="1">
    <source>
        <dbReference type="EMBL" id="JAQ01482.1"/>
    </source>
</evidence>
<reference evidence="1" key="1">
    <citation type="journal article" date="2016" name="Gigascience">
        <title>De novo construction of an expanded transcriptome assembly for the western tarnished plant bug, Lygus hesperus.</title>
        <authorList>
            <person name="Tassone E.E."/>
            <person name="Geib S.M."/>
            <person name="Hall B."/>
            <person name="Fabrick J.A."/>
            <person name="Brent C.S."/>
            <person name="Hull J.J."/>
        </authorList>
    </citation>
    <scope>NUCLEOTIDE SEQUENCE</scope>
</reference>
<dbReference type="AlphaFoldDB" id="A0A146L2R4"/>